<dbReference type="SUPFAM" id="SSF75304">
    <property type="entry name" value="Amidase signature (AS) enzymes"/>
    <property type="match status" value="1"/>
</dbReference>
<dbReference type="Pfam" id="PF01425">
    <property type="entry name" value="Amidase"/>
    <property type="match status" value="1"/>
</dbReference>
<evidence type="ECO:0000259" key="2">
    <source>
        <dbReference type="Pfam" id="PF01425"/>
    </source>
</evidence>
<comment type="caution">
    <text evidence="3">The sequence shown here is derived from an EMBL/GenBank/DDBJ whole genome shotgun (WGS) entry which is preliminary data.</text>
</comment>
<protein>
    <recommendedName>
        <fullName evidence="2">Amidase domain-containing protein</fullName>
    </recommendedName>
</protein>
<evidence type="ECO:0000313" key="4">
    <source>
        <dbReference type="Proteomes" id="UP000625711"/>
    </source>
</evidence>
<dbReference type="Proteomes" id="UP000625711">
    <property type="component" value="Unassembled WGS sequence"/>
</dbReference>
<proteinExistence type="inferred from homology"/>
<dbReference type="PROSITE" id="PS00571">
    <property type="entry name" value="AMIDASES"/>
    <property type="match status" value="1"/>
</dbReference>
<feature type="domain" description="Amidase" evidence="2">
    <location>
        <begin position="148"/>
        <end position="585"/>
    </location>
</feature>
<dbReference type="AlphaFoldDB" id="A0A834MEA6"/>
<dbReference type="InterPro" id="IPR020556">
    <property type="entry name" value="Amidase_CS"/>
</dbReference>
<reference evidence="3" key="1">
    <citation type="submission" date="2020-08" db="EMBL/GenBank/DDBJ databases">
        <title>Genome sequencing and assembly of the red palm weevil Rhynchophorus ferrugineus.</title>
        <authorList>
            <person name="Dias G.B."/>
            <person name="Bergman C.M."/>
            <person name="Manee M."/>
        </authorList>
    </citation>
    <scope>NUCLEOTIDE SEQUENCE</scope>
    <source>
        <strain evidence="3">AA-2017</strain>
        <tissue evidence="3">Whole larva</tissue>
    </source>
</reference>
<dbReference type="PANTHER" id="PTHR43372">
    <property type="entry name" value="FATTY-ACID AMIDE HYDROLASE"/>
    <property type="match status" value="1"/>
</dbReference>
<dbReference type="PANTHER" id="PTHR43372:SF2">
    <property type="entry name" value="IP13792P"/>
    <property type="match status" value="1"/>
</dbReference>
<dbReference type="InterPro" id="IPR052739">
    <property type="entry name" value="FAAH2"/>
</dbReference>
<dbReference type="InterPro" id="IPR023631">
    <property type="entry name" value="Amidase_dom"/>
</dbReference>
<name>A0A834MEA6_RHYFE</name>
<evidence type="ECO:0000313" key="3">
    <source>
        <dbReference type="EMBL" id="KAF7280663.1"/>
    </source>
</evidence>
<keyword evidence="4" id="KW-1185">Reference proteome</keyword>
<dbReference type="GO" id="GO:0012505">
    <property type="term" value="C:endomembrane system"/>
    <property type="evidence" value="ECO:0007669"/>
    <property type="project" value="TreeGrafter"/>
</dbReference>
<sequence length="602" mass="66864">MNKYADQEALNCSSLTVETTNYISIRLDLEKDNVYVYCNCKLTNLLSKRFTTEQENDNAPNKITQHKSSNNLPEMKIEKLPRPDGVHRVIGISLYGLNKLLALGYPPLQFYRLFEKSVKCAPVSEPILRISASELAKMIREKQVTSEEVIRKYVARIKEVNPLLNAVIDERYEDAIQEAIQVDKLISSDEFDKYKTAVEFPLLGLPLTVKGSFAVKGMLHTSGSVSRSEVIGEEDAEVVKQARNAGAIPLLVSNTPELCMNWETTNKLIGTTRNPHDSTRTCGGSSGGEASLLASAASLIGIGSDIAGSLRLPAHCCGVWSHKPSPRTVSDIGHYPNCSSRQAWENVFAVGPMTRYAKDLRYLLQSISKPDELHKLKLSEKVDVKNIKVFFADKFEDKVCDRTNVECSKAVVKVVDHFKNISSHQPKKIHDDLLYCAGYIASVSLLSIENIDNIFDGDKNILGEFFRFFTRRSKHDFLTISYSTASRCVMGFPDSYKDKVVAGLELIRENLNKLLGDDGVLVLPTYHMESFKHGDALKNMINSGYMSIFNALGFPVTTCPISVTKNGLPVGVQVVGLPYSDKLTLAIAEELECAFGGWIEPK</sequence>
<dbReference type="Gene3D" id="3.90.1300.10">
    <property type="entry name" value="Amidase signature (AS) domain"/>
    <property type="match status" value="1"/>
</dbReference>
<comment type="similarity">
    <text evidence="1">Belongs to the amidase family.</text>
</comment>
<dbReference type="OrthoDB" id="6428749at2759"/>
<dbReference type="InterPro" id="IPR036928">
    <property type="entry name" value="AS_sf"/>
</dbReference>
<gene>
    <name evidence="3" type="ORF">GWI33_005629</name>
</gene>
<organism evidence="3 4">
    <name type="scientific">Rhynchophorus ferrugineus</name>
    <name type="common">Red palm weevil</name>
    <name type="synonym">Curculio ferrugineus</name>
    <dbReference type="NCBI Taxonomy" id="354439"/>
    <lineage>
        <taxon>Eukaryota</taxon>
        <taxon>Metazoa</taxon>
        <taxon>Ecdysozoa</taxon>
        <taxon>Arthropoda</taxon>
        <taxon>Hexapoda</taxon>
        <taxon>Insecta</taxon>
        <taxon>Pterygota</taxon>
        <taxon>Neoptera</taxon>
        <taxon>Endopterygota</taxon>
        <taxon>Coleoptera</taxon>
        <taxon>Polyphaga</taxon>
        <taxon>Cucujiformia</taxon>
        <taxon>Curculionidae</taxon>
        <taxon>Dryophthorinae</taxon>
        <taxon>Rhynchophorus</taxon>
    </lineage>
</organism>
<dbReference type="EMBL" id="JAACXV010000278">
    <property type="protein sequence ID" value="KAF7280663.1"/>
    <property type="molecule type" value="Genomic_DNA"/>
</dbReference>
<accession>A0A834MEA6</accession>
<evidence type="ECO:0000256" key="1">
    <source>
        <dbReference type="ARBA" id="ARBA00009199"/>
    </source>
</evidence>